<evidence type="ECO:0000256" key="3">
    <source>
        <dbReference type="ARBA" id="ARBA00023163"/>
    </source>
</evidence>
<protein>
    <submittedName>
        <fullName evidence="6">LacI family DNA-binding transcriptional regulator</fullName>
    </submittedName>
</protein>
<dbReference type="Proteomes" id="UP000461443">
    <property type="component" value="Unassembled WGS sequence"/>
</dbReference>
<feature type="domain" description="HTH lacI-type" evidence="4">
    <location>
        <begin position="6"/>
        <end position="60"/>
    </location>
</feature>
<reference evidence="6 7" key="2">
    <citation type="submission" date="2020-02" db="EMBL/GenBank/DDBJ databases">
        <title>The new genus of Enterobacteriales.</title>
        <authorList>
            <person name="Kim I.S."/>
        </authorList>
    </citation>
    <scope>NUCLEOTIDE SEQUENCE [LARGE SCALE GENOMIC DNA]</scope>
    <source>
        <strain evidence="6 7">SAP-6</strain>
    </source>
</reference>
<evidence type="ECO:0000259" key="4">
    <source>
        <dbReference type="PROSITE" id="PS50932"/>
    </source>
</evidence>
<keyword evidence="7" id="KW-1185">Reference proteome</keyword>
<accession>A0A845SSZ5</accession>
<dbReference type="PANTHER" id="PTHR30146:SF37">
    <property type="entry name" value="HTH-TYPE TRANSCRIPTIONAL REGULATOR IDNR"/>
    <property type="match status" value="1"/>
</dbReference>
<dbReference type="Pfam" id="PF00532">
    <property type="entry name" value="Peripla_BP_1"/>
    <property type="match status" value="1"/>
</dbReference>
<evidence type="ECO:0000313" key="6">
    <source>
        <dbReference type="EMBL" id="NDL65848.1"/>
    </source>
</evidence>
<dbReference type="InterPro" id="IPR001387">
    <property type="entry name" value="Cro/C1-type_HTH"/>
</dbReference>
<dbReference type="EMBL" id="WUBS01000023">
    <property type="protein sequence ID" value="NDL65848.1"/>
    <property type="molecule type" value="Genomic_DNA"/>
</dbReference>
<dbReference type="PANTHER" id="PTHR30146">
    <property type="entry name" value="LACI-RELATED TRANSCRIPTIONAL REPRESSOR"/>
    <property type="match status" value="1"/>
</dbReference>
<evidence type="ECO:0000256" key="1">
    <source>
        <dbReference type="ARBA" id="ARBA00023015"/>
    </source>
</evidence>
<dbReference type="SMART" id="SM00354">
    <property type="entry name" value="HTH_LACI"/>
    <property type="match status" value="1"/>
</dbReference>
<dbReference type="AlphaFoldDB" id="A0A845SSZ5"/>
<dbReference type="InterPro" id="IPR010982">
    <property type="entry name" value="Lambda_DNA-bd_dom_sf"/>
</dbReference>
<dbReference type="Gene3D" id="3.40.50.2300">
    <property type="match status" value="2"/>
</dbReference>
<dbReference type="SUPFAM" id="SSF53822">
    <property type="entry name" value="Periplasmic binding protein-like I"/>
    <property type="match status" value="1"/>
</dbReference>
<proteinExistence type="predicted"/>
<evidence type="ECO:0000256" key="2">
    <source>
        <dbReference type="ARBA" id="ARBA00023125"/>
    </source>
</evidence>
<organism evidence="6 7">
    <name type="scientific">Acerihabitans arboris</name>
    <dbReference type="NCBI Taxonomy" id="2691583"/>
    <lineage>
        <taxon>Bacteria</taxon>
        <taxon>Pseudomonadati</taxon>
        <taxon>Pseudomonadota</taxon>
        <taxon>Gammaproteobacteria</taxon>
        <taxon>Enterobacterales</taxon>
        <taxon>Pectobacteriaceae</taxon>
        <taxon>Acerihabitans</taxon>
    </lineage>
</organism>
<gene>
    <name evidence="6" type="ORF">GRH90_24250</name>
</gene>
<dbReference type="InterPro" id="IPR028082">
    <property type="entry name" value="Peripla_BP_I"/>
</dbReference>
<dbReference type="InterPro" id="IPR001761">
    <property type="entry name" value="Peripla_BP/Lac1_sug-bd_dom"/>
</dbReference>
<keyword evidence="1" id="KW-0805">Transcription regulation</keyword>
<dbReference type="InterPro" id="IPR000843">
    <property type="entry name" value="HTH_LacI"/>
</dbReference>
<reference evidence="6 7" key="1">
    <citation type="submission" date="2019-12" db="EMBL/GenBank/DDBJ databases">
        <authorList>
            <person name="Lee S.D."/>
        </authorList>
    </citation>
    <scope>NUCLEOTIDE SEQUENCE [LARGE SCALE GENOMIC DNA]</scope>
    <source>
        <strain evidence="6 7">SAP-6</strain>
    </source>
</reference>
<evidence type="ECO:0000259" key="5">
    <source>
        <dbReference type="PROSITE" id="PS50943"/>
    </source>
</evidence>
<dbReference type="SUPFAM" id="SSF47413">
    <property type="entry name" value="lambda repressor-like DNA-binding domains"/>
    <property type="match status" value="1"/>
</dbReference>
<keyword evidence="3" id="KW-0804">Transcription</keyword>
<dbReference type="PROSITE" id="PS50943">
    <property type="entry name" value="HTH_CROC1"/>
    <property type="match status" value="1"/>
</dbReference>
<dbReference type="PROSITE" id="PS00356">
    <property type="entry name" value="HTH_LACI_1"/>
    <property type="match status" value="1"/>
</dbReference>
<dbReference type="PROSITE" id="PS50932">
    <property type="entry name" value="HTH_LACI_2"/>
    <property type="match status" value="1"/>
</dbReference>
<dbReference type="Gene3D" id="1.10.260.40">
    <property type="entry name" value="lambda repressor-like DNA-binding domains"/>
    <property type="match status" value="1"/>
</dbReference>
<dbReference type="GO" id="GO:0003700">
    <property type="term" value="F:DNA-binding transcription factor activity"/>
    <property type="evidence" value="ECO:0007669"/>
    <property type="project" value="TreeGrafter"/>
</dbReference>
<name>A0A845SSZ5_9GAMM</name>
<comment type="caution">
    <text evidence="6">The sequence shown here is derived from an EMBL/GenBank/DDBJ whole genome shotgun (WGS) entry which is preliminary data.</text>
</comment>
<evidence type="ECO:0000313" key="7">
    <source>
        <dbReference type="Proteomes" id="UP000461443"/>
    </source>
</evidence>
<dbReference type="GO" id="GO:0000976">
    <property type="term" value="F:transcription cis-regulatory region binding"/>
    <property type="evidence" value="ECO:0007669"/>
    <property type="project" value="TreeGrafter"/>
</dbReference>
<dbReference type="Pfam" id="PF00356">
    <property type="entry name" value="LacI"/>
    <property type="match status" value="1"/>
</dbReference>
<dbReference type="RefSeq" id="WP_162368559.1">
    <property type="nucleotide sequence ID" value="NZ_WUBS01000023.1"/>
</dbReference>
<sequence>MKGTRITLQDIATLAGVTKMTVSRYLRDPNQVSEKSRQLISKALEGINYIPNRAPEILLNSHSKCIGILIPSFKNQIFSDVLAGIESVTSAHSYQTIIANYDYESKIEEEKIINLLSYNIDAIILTGKEHTERTRQFLRMANIPIAEIMDITEEYLDIQVGFDNEKAAYDMAQAILESGKKNIVYVGSMADPRDASRYRGVCQALEQVGKTPLQLLPKSISSIALGSQLFIRAQREFPGVDALFCTNDDLAVGALLECQSQGIRVPEQMAIVGFHGLDIGRANVQKLASVITPRFDIGKTTAELLLKRLAGKSVVRNVDLNYQIYFGQTL</sequence>
<feature type="domain" description="HTH cro/C1-type" evidence="5">
    <location>
        <begin position="6"/>
        <end position="50"/>
    </location>
</feature>
<dbReference type="CDD" id="cd01392">
    <property type="entry name" value="HTH_LacI"/>
    <property type="match status" value="1"/>
</dbReference>
<keyword evidence="2 6" id="KW-0238">DNA-binding</keyword>
<dbReference type="CDD" id="cd01575">
    <property type="entry name" value="PBP1_GntR"/>
    <property type="match status" value="1"/>
</dbReference>